<dbReference type="EMBL" id="JAHRIO010013562">
    <property type="protein sequence ID" value="MEQ2163158.1"/>
    <property type="molecule type" value="Genomic_DNA"/>
</dbReference>
<dbReference type="Proteomes" id="UP001476798">
    <property type="component" value="Unassembled WGS sequence"/>
</dbReference>
<feature type="compositionally biased region" description="Polar residues" evidence="1">
    <location>
        <begin position="1"/>
        <end position="11"/>
    </location>
</feature>
<organism evidence="2 3">
    <name type="scientific">Goodea atripinnis</name>
    <dbReference type="NCBI Taxonomy" id="208336"/>
    <lineage>
        <taxon>Eukaryota</taxon>
        <taxon>Metazoa</taxon>
        <taxon>Chordata</taxon>
        <taxon>Craniata</taxon>
        <taxon>Vertebrata</taxon>
        <taxon>Euteleostomi</taxon>
        <taxon>Actinopterygii</taxon>
        <taxon>Neopterygii</taxon>
        <taxon>Teleostei</taxon>
        <taxon>Neoteleostei</taxon>
        <taxon>Acanthomorphata</taxon>
        <taxon>Ovalentaria</taxon>
        <taxon>Atherinomorphae</taxon>
        <taxon>Cyprinodontiformes</taxon>
        <taxon>Goodeidae</taxon>
        <taxon>Goodea</taxon>
    </lineage>
</organism>
<keyword evidence="3" id="KW-1185">Reference proteome</keyword>
<evidence type="ECO:0000313" key="2">
    <source>
        <dbReference type="EMBL" id="MEQ2163158.1"/>
    </source>
</evidence>
<reference evidence="2 3" key="1">
    <citation type="submission" date="2021-06" db="EMBL/GenBank/DDBJ databases">
        <authorList>
            <person name="Palmer J.M."/>
        </authorList>
    </citation>
    <scope>NUCLEOTIDE SEQUENCE [LARGE SCALE GENOMIC DNA]</scope>
    <source>
        <strain evidence="2 3">GA_2019</strain>
        <tissue evidence="2">Muscle</tissue>
    </source>
</reference>
<comment type="caution">
    <text evidence="2">The sequence shown here is derived from an EMBL/GenBank/DDBJ whole genome shotgun (WGS) entry which is preliminary data.</text>
</comment>
<gene>
    <name evidence="2" type="ORF">GOODEAATRI_027355</name>
</gene>
<name>A0ABV0MVK5_9TELE</name>
<proteinExistence type="predicted"/>
<evidence type="ECO:0000256" key="1">
    <source>
        <dbReference type="SAM" id="MobiDB-lite"/>
    </source>
</evidence>
<protein>
    <submittedName>
        <fullName evidence="2">Uncharacterized protein</fullName>
    </submittedName>
</protein>
<feature type="region of interest" description="Disordered" evidence="1">
    <location>
        <begin position="1"/>
        <end position="21"/>
    </location>
</feature>
<accession>A0ABV0MVK5</accession>
<sequence length="123" mass="13863">MKKSSLVQNFGSEKKSKSCCADNRPADDQFLPQCLSKEDINQPCSVRAVGQVVQVCSDGTVLLELSRPSDQRFGFSISRKKGRIDSDKEPQDTVKVCTWRTWWTTAERSCIPASSLLEMRSWT</sequence>
<evidence type="ECO:0000313" key="3">
    <source>
        <dbReference type="Proteomes" id="UP001476798"/>
    </source>
</evidence>